<dbReference type="PANTHER" id="PTHR21290:SF25">
    <property type="entry name" value="SPHINGOMYELIN SYNTHASE-RELATED PROTEIN 1"/>
    <property type="match status" value="1"/>
</dbReference>
<evidence type="ECO:0000313" key="11">
    <source>
        <dbReference type="EMBL" id="KAK9943856.1"/>
    </source>
</evidence>
<proteinExistence type="inferred from homology"/>
<feature type="transmembrane region" description="Helical" evidence="9">
    <location>
        <begin position="155"/>
        <end position="174"/>
    </location>
</feature>
<dbReference type="Pfam" id="PF14360">
    <property type="entry name" value="PAP2_C"/>
    <property type="match status" value="1"/>
</dbReference>
<dbReference type="GO" id="GO:0033188">
    <property type="term" value="F:sphingomyelin synthase activity"/>
    <property type="evidence" value="ECO:0007669"/>
    <property type="project" value="TreeGrafter"/>
</dbReference>
<dbReference type="Proteomes" id="UP001457282">
    <property type="component" value="Unassembled WGS sequence"/>
</dbReference>
<dbReference type="AlphaFoldDB" id="A0AAW1Y659"/>
<evidence type="ECO:0000256" key="5">
    <source>
        <dbReference type="ARBA" id="ARBA00022919"/>
    </source>
</evidence>
<feature type="transmembrane region" description="Helical" evidence="9">
    <location>
        <begin position="320"/>
        <end position="342"/>
    </location>
</feature>
<protein>
    <recommendedName>
        <fullName evidence="10">Sphingomyelin synthase-like domain-containing protein</fullName>
    </recommendedName>
</protein>
<name>A0AAW1Y659_RUBAR</name>
<accession>A0AAW1Y659</accession>
<dbReference type="GO" id="GO:0047493">
    <property type="term" value="F:ceramide cholinephosphotransferase activity"/>
    <property type="evidence" value="ECO:0007669"/>
    <property type="project" value="TreeGrafter"/>
</dbReference>
<dbReference type="GO" id="GO:0000139">
    <property type="term" value="C:Golgi membrane"/>
    <property type="evidence" value="ECO:0007669"/>
    <property type="project" value="TreeGrafter"/>
</dbReference>
<feature type="transmembrane region" description="Helical" evidence="9">
    <location>
        <begin position="280"/>
        <end position="308"/>
    </location>
</feature>
<reference evidence="11 12" key="1">
    <citation type="journal article" date="2023" name="G3 (Bethesda)">
        <title>A chromosome-length genome assembly and annotation of blackberry (Rubus argutus, cv. 'Hillquist').</title>
        <authorList>
            <person name="Bruna T."/>
            <person name="Aryal R."/>
            <person name="Dudchenko O."/>
            <person name="Sargent D.J."/>
            <person name="Mead D."/>
            <person name="Buti M."/>
            <person name="Cavallini A."/>
            <person name="Hytonen T."/>
            <person name="Andres J."/>
            <person name="Pham M."/>
            <person name="Weisz D."/>
            <person name="Mascagni F."/>
            <person name="Usai G."/>
            <person name="Natali L."/>
            <person name="Bassil N."/>
            <person name="Fernandez G.E."/>
            <person name="Lomsadze A."/>
            <person name="Armour M."/>
            <person name="Olukolu B."/>
            <person name="Poorten T."/>
            <person name="Britton C."/>
            <person name="Davik J."/>
            <person name="Ashrafi H."/>
            <person name="Aiden E.L."/>
            <person name="Borodovsky M."/>
            <person name="Worthington M."/>
        </authorList>
    </citation>
    <scope>NUCLEOTIDE SEQUENCE [LARGE SCALE GENOMIC DNA]</scope>
    <source>
        <strain evidence="11">PI 553951</strain>
    </source>
</reference>
<organism evidence="11 12">
    <name type="scientific">Rubus argutus</name>
    <name type="common">Southern blackberry</name>
    <dbReference type="NCBI Taxonomy" id="59490"/>
    <lineage>
        <taxon>Eukaryota</taxon>
        <taxon>Viridiplantae</taxon>
        <taxon>Streptophyta</taxon>
        <taxon>Embryophyta</taxon>
        <taxon>Tracheophyta</taxon>
        <taxon>Spermatophyta</taxon>
        <taxon>Magnoliopsida</taxon>
        <taxon>eudicotyledons</taxon>
        <taxon>Gunneridae</taxon>
        <taxon>Pentapetalae</taxon>
        <taxon>rosids</taxon>
        <taxon>fabids</taxon>
        <taxon>Rosales</taxon>
        <taxon>Rosaceae</taxon>
        <taxon>Rosoideae</taxon>
        <taxon>Rosoideae incertae sedis</taxon>
        <taxon>Rubus</taxon>
    </lineage>
</organism>
<evidence type="ECO:0000256" key="9">
    <source>
        <dbReference type="SAM" id="Phobius"/>
    </source>
</evidence>
<comment type="similarity">
    <text evidence="2">Belongs to the sphingomyelin synthase family.</text>
</comment>
<evidence type="ECO:0000256" key="6">
    <source>
        <dbReference type="ARBA" id="ARBA00022989"/>
    </source>
</evidence>
<keyword evidence="4 9" id="KW-0812">Transmembrane</keyword>
<evidence type="ECO:0000256" key="2">
    <source>
        <dbReference type="ARBA" id="ARBA00005441"/>
    </source>
</evidence>
<keyword evidence="7" id="KW-0443">Lipid metabolism</keyword>
<sequence>MLKFRTPNLQLLPVSFNPNKTHSSTMWRLPTRSGGLGIAAISYVAVDYLRHLSPTWHRRLMPALWSILAVVAVSRVPFYKHWSSEFRSVKSFVASMLFMLLTLLFEAACVRFVTAVLGLDWHNATSPLPDTGQWFLLAQNEKLPHAVVEILRARIIGLHHFLMLFMILAFSVLFDSVKAPGLGLGARYMFTMAIGRLLRSVTFVATIVPSARPWCATVRFGVPSYPHHWAQKYYVPYASDSNAIRQVIRQDIAFADTGKLLGDYRPDWGGCNDLVYSGHVLVAVLTAMAWMEAYGGFSSAFIWLLVLHSAQREIRERNHYSVDCVVAIYVGILLWKVTGFLWPANDTSRGRRINILEKIQSRLTQAAKGRQHG</sequence>
<feature type="transmembrane region" description="Helical" evidence="9">
    <location>
        <begin position="60"/>
        <end position="79"/>
    </location>
</feature>
<dbReference type="EMBL" id="JBEDUW010000002">
    <property type="protein sequence ID" value="KAK9943856.1"/>
    <property type="molecule type" value="Genomic_DNA"/>
</dbReference>
<dbReference type="GO" id="GO:0005886">
    <property type="term" value="C:plasma membrane"/>
    <property type="evidence" value="ECO:0007669"/>
    <property type="project" value="TreeGrafter"/>
</dbReference>
<dbReference type="GO" id="GO:0005789">
    <property type="term" value="C:endoplasmic reticulum membrane"/>
    <property type="evidence" value="ECO:0007669"/>
    <property type="project" value="TreeGrafter"/>
</dbReference>
<keyword evidence="12" id="KW-1185">Reference proteome</keyword>
<feature type="transmembrane region" description="Helical" evidence="9">
    <location>
        <begin position="186"/>
        <end position="208"/>
    </location>
</feature>
<keyword evidence="3" id="KW-0808">Transferase</keyword>
<feature type="transmembrane region" description="Helical" evidence="9">
    <location>
        <begin position="91"/>
        <end position="113"/>
    </location>
</feature>
<evidence type="ECO:0000313" key="12">
    <source>
        <dbReference type="Proteomes" id="UP001457282"/>
    </source>
</evidence>
<evidence type="ECO:0000256" key="8">
    <source>
        <dbReference type="ARBA" id="ARBA00023136"/>
    </source>
</evidence>
<keyword evidence="5" id="KW-0746">Sphingolipid metabolism</keyword>
<comment type="subcellular location">
    <subcellularLocation>
        <location evidence="1">Membrane</location>
        <topology evidence="1">Multi-pass membrane protein</topology>
    </subcellularLocation>
</comment>
<keyword evidence="8 9" id="KW-0472">Membrane</keyword>
<feature type="transmembrane region" description="Helical" evidence="9">
    <location>
        <begin position="29"/>
        <end position="48"/>
    </location>
</feature>
<comment type="caution">
    <text evidence="11">The sequence shown here is derived from an EMBL/GenBank/DDBJ whole genome shotgun (WGS) entry which is preliminary data.</text>
</comment>
<evidence type="ECO:0000256" key="1">
    <source>
        <dbReference type="ARBA" id="ARBA00004141"/>
    </source>
</evidence>
<evidence type="ECO:0000256" key="4">
    <source>
        <dbReference type="ARBA" id="ARBA00022692"/>
    </source>
</evidence>
<feature type="domain" description="Sphingomyelin synthase-like" evidence="10">
    <location>
        <begin position="270"/>
        <end position="337"/>
    </location>
</feature>
<evidence type="ECO:0000256" key="7">
    <source>
        <dbReference type="ARBA" id="ARBA00023098"/>
    </source>
</evidence>
<dbReference type="InterPro" id="IPR045221">
    <property type="entry name" value="Sphingomyelin_synth-like"/>
</dbReference>
<evidence type="ECO:0000259" key="10">
    <source>
        <dbReference type="Pfam" id="PF14360"/>
    </source>
</evidence>
<dbReference type="PANTHER" id="PTHR21290">
    <property type="entry name" value="SPHINGOMYELIN SYNTHETASE"/>
    <property type="match status" value="1"/>
</dbReference>
<dbReference type="GO" id="GO:0046513">
    <property type="term" value="P:ceramide biosynthetic process"/>
    <property type="evidence" value="ECO:0007669"/>
    <property type="project" value="TreeGrafter"/>
</dbReference>
<keyword evidence="6 9" id="KW-1133">Transmembrane helix</keyword>
<gene>
    <name evidence="11" type="ORF">M0R45_009449</name>
</gene>
<evidence type="ECO:0000256" key="3">
    <source>
        <dbReference type="ARBA" id="ARBA00022679"/>
    </source>
</evidence>
<dbReference type="InterPro" id="IPR025749">
    <property type="entry name" value="Sphingomyelin_synth-like_dom"/>
</dbReference>